<accession>A0ABQ6YHL3</accession>
<dbReference type="Gene3D" id="2.60.200.20">
    <property type="match status" value="1"/>
</dbReference>
<keyword evidence="1" id="KW-0597">Phosphoprotein</keyword>
<keyword evidence="4" id="KW-1185">Reference proteome</keyword>
<reference evidence="3 4" key="1">
    <citation type="submission" date="2019-07" db="EMBL/GenBank/DDBJ databases">
        <title>Genomic Encyclopedia of Type Strains, Phase IV (KMG-IV): sequencing the most valuable type-strain genomes for metagenomic binning, comparative biology and taxonomic classification.</title>
        <authorList>
            <person name="Goeker M."/>
        </authorList>
    </citation>
    <scope>NUCLEOTIDE SEQUENCE [LARGE SCALE GENOMIC DNA]</scope>
    <source>
        <strain evidence="3 4">DSM 44831</strain>
    </source>
</reference>
<proteinExistence type="predicted"/>
<evidence type="ECO:0000259" key="2">
    <source>
        <dbReference type="PROSITE" id="PS50006"/>
    </source>
</evidence>
<comment type="caution">
    <text evidence="3">The sequence shown here is derived from an EMBL/GenBank/DDBJ whole genome shotgun (WGS) entry which is preliminary data.</text>
</comment>
<dbReference type="InterPro" id="IPR000253">
    <property type="entry name" value="FHA_dom"/>
</dbReference>
<dbReference type="Proteomes" id="UP000798951">
    <property type="component" value="Unassembled WGS sequence"/>
</dbReference>
<gene>
    <name evidence="3" type="ORF">FNL39_10890</name>
</gene>
<protein>
    <submittedName>
        <fullName evidence="3">FHA domain-containing protein</fullName>
    </submittedName>
</protein>
<evidence type="ECO:0000313" key="4">
    <source>
        <dbReference type="Proteomes" id="UP000798951"/>
    </source>
</evidence>
<name>A0ABQ6YHL3_9NOCA</name>
<evidence type="ECO:0000313" key="3">
    <source>
        <dbReference type="EMBL" id="KAF0845282.1"/>
    </source>
</evidence>
<evidence type="ECO:0000256" key="1">
    <source>
        <dbReference type="ARBA" id="ARBA00022553"/>
    </source>
</evidence>
<organism evidence="3 4">
    <name type="scientific">Nocardia caishijiensis</name>
    <dbReference type="NCBI Taxonomy" id="184756"/>
    <lineage>
        <taxon>Bacteria</taxon>
        <taxon>Bacillati</taxon>
        <taxon>Actinomycetota</taxon>
        <taxon>Actinomycetes</taxon>
        <taxon>Mycobacteriales</taxon>
        <taxon>Nocardiaceae</taxon>
        <taxon>Nocardia</taxon>
    </lineage>
</organism>
<dbReference type="CDD" id="cd00060">
    <property type="entry name" value="FHA"/>
    <property type="match status" value="1"/>
</dbReference>
<sequence>MADVNPDLVRCRCGKDWDRTQLAQCPVDGSDLWEITTATSAAPEFVPLDGAPRTSLDPIGEASAGVELSTCGDLFRVGPDTPLALGRDESYPTADTFRAHTNVSRFHAVVVYENGGLFITDTSSANGTFINDHRIPRDVKYEIKPGQRLRLAADVPIVVRWNA</sequence>
<dbReference type="SMART" id="SM00240">
    <property type="entry name" value="FHA"/>
    <property type="match status" value="1"/>
</dbReference>
<dbReference type="EMBL" id="VMSD01000008">
    <property type="protein sequence ID" value="KAF0845282.1"/>
    <property type="molecule type" value="Genomic_DNA"/>
</dbReference>
<dbReference type="Pfam" id="PF00498">
    <property type="entry name" value="FHA"/>
    <property type="match status" value="1"/>
</dbReference>
<dbReference type="PROSITE" id="PS50006">
    <property type="entry name" value="FHA_DOMAIN"/>
    <property type="match status" value="1"/>
</dbReference>
<dbReference type="InterPro" id="IPR050923">
    <property type="entry name" value="Cell_Proc_Reg/RNA_Proc"/>
</dbReference>
<dbReference type="PANTHER" id="PTHR23308">
    <property type="entry name" value="NUCLEAR INHIBITOR OF PROTEIN PHOSPHATASE-1"/>
    <property type="match status" value="1"/>
</dbReference>
<dbReference type="SUPFAM" id="SSF49879">
    <property type="entry name" value="SMAD/FHA domain"/>
    <property type="match status" value="1"/>
</dbReference>
<feature type="domain" description="FHA" evidence="2">
    <location>
        <begin position="83"/>
        <end position="135"/>
    </location>
</feature>
<dbReference type="RefSeq" id="WP_084458723.1">
    <property type="nucleotide sequence ID" value="NZ_VMSD01000008.1"/>
</dbReference>
<dbReference type="InterPro" id="IPR008984">
    <property type="entry name" value="SMAD_FHA_dom_sf"/>
</dbReference>